<evidence type="ECO:0000313" key="2">
    <source>
        <dbReference type="Proteomes" id="UP000521922"/>
    </source>
</evidence>
<gene>
    <name evidence="1" type="ORF">BJ968_000026</name>
</gene>
<comment type="caution">
    <text evidence="1">The sequence shown here is derived from an EMBL/GenBank/DDBJ whole genome shotgun (WGS) entry which is preliminary data.</text>
</comment>
<keyword evidence="2" id="KW-1185">Reference proteome</keyword>
<accession>A0A7Y9DGN1</accession>
<dbReference type="EMBL" id="JACCBB010000001">
    <property type="protein sequence ID" value="NYD20486.1"/>
    <property type="molecule type" value="Genomic_DNA"/>
</dbReference>
<evidence type="ECO:0000313" key="1">
    <source>
        <dbReference type="EMBL" id="NYD20486.1"/>
    </source>
</evidence>
<protein>
    <submittedName>
        <fullName evidence="1">Uncharacterized protein</fullName>
    </submittedName>
</protein>
<reference evidence="1 2" key="1">
    <citation type="submission" date="2020-07" db="EMBL/GenBank/DDBJ databases">
        <title>Sequencing the genomes of 1000 actinobacteria strains.</title>
        <authorList>
            <person name="Klenk H.-P."/>
        </authorList>
    </citation>
    <scope>NUCLEOTIDE SEQUENCE [LARGE SCALE GENOMIC DNA]</scope>
    <source>
        <strain evidence="1 2">DSM 7487</strain>
    </source>
</reference>
<proteinExistence type="predicted"/>
<dbReference type="RefSeq" id="WP_179748154.1">
    <property type="nucleotide sequence ID" value="NZ_BAAAGN010000002.1"/>
</dbReference>
<dbReference type="AlphaFoldDB" id="A0A7Y9DGN1"/>
<dbReference type="Proteomes" id="UP000521922">
    <property type="component" value="Unassembled WGS sequence"/>
</dbReference>
<name>A0A7Y9DGN1_9ACTN</name>
<sequence length="59" mass="6990">MKSLRCLLGRHRWVAERTDDHQPYRMCSRCRREDWPWSDDSPAKNVDEWTRMGSGLGPG</sequence>
<organism evidence="1 2">
    <name type="scientific">Kineococcus aurantiacus</name>
    <dbReference type="NCBI Taxonomy" id="37633"/>
    <lineage>
        <taxon>Bacteria</taxon>
        <taxon>Bacillati</taxon>
        <taxon>Actinomycetota</taxon>
        <taxon>Actinomycetes</taxon>
        <taxon>Kineosporiales</taxon>
        <taxon>Kineosporiaceae</taxon>
        <taxon>Kineococcus</taxon>
    </lineage>
</organism>